<dbReference type="GO" id="GO:0016020">
    <property type="term" value="C:membrane"/>
    <property type="evidence" value="ECO:0007669"/>
    <property type="project" value="UniProtKB-SubCell"/>
</dbReference>
<dbReference type="PANTHER" id="PTHR39188:SF3">
    <property type="entry name" value="STAGE IV SPORULATION PROTEIN FB"/>
    <property type="match status" value="1"/>
</dbReference>
<proteinExistence type="inferred from homology"/>
<dbReference type="InterPro" id="IPR046342">
    <property type="entry name" value="CBS_dom_sf"/>
</dbReference>
<reference evidence="15" key="1">
    <citation type="journal article" date="2013" name="Extremophiles">
        <title>Proteinivorax tanatarense gen. nov., sp. nov., an anaerobic, haloalkaliphilic, proteolytic bacterium isolated from a decaying algal bloom, and proposal of Proteinivoraceae fam. nov.</title>
        <authorList>
            <person name="Kevbrin V."/>
            <person name="Boltyanskaya Y."/>
            <person name="Zhilina T."/>
            <person name="Kolganova T."/>
            <person name="Lavrentjeva E."/>
            <person name="Kuznetsov B."/>
        </authorList>
    </citation>
    <scope>NUCLEOTIDE SEQUENCE</scope>
    <source>
        <strain evidence="15">Z-910T</strain>
    </source>
</reference>
<evidence type="ECO:0000256" key="11">
    <source>
        <dbReference type="ARBA" id="ARBA00023136"/>
    </source>
</evidence>
<evidence type="ECO:0000256" key="3">
    <source>
        <dbReference type="ARBA" id="ARBA00007931"/>
    </source>
</evidence>
<gene>
    <name evidence="15" type="ORF">PRVXT_001772</name>
</gene>
<evidence type="ECO:0000256" key="4">
    <source>
        <dbReference type="ARBA" id="ARBA00022670"/>
    </source>
</evidence>
<evidence type="ECO:0000256" key="9">
    <source>
        <dbReference type="ARBA" id="ARBA00022989"/>
    </source>
</evidence>
<evidence type="ECO:0000256" key="10">
    <source>
        <dbReference type="ARBA" id="ARBA00023049"/>
    </source>
</evidence>
<organism evidence="15">
    <name type="scientific">Proteinivorax tanatarense</name>
    <dbReference type="NCBI Taxonomy" id="1260629"/>
    <lineage>
        <taxon>Bacteria</taxon>
        <taxon>Bacillati</taxon>
        <taxon>Bacillota</taxon>
        <taxon>Clostridia</taxon>
        <taxon>Eubacteriales</taxon>
        <taxon>Proteinivoracaceae</taxon>
        <taxon>Proteinivorax</taxon>
    </lineage>
</organism>
<dbReference type="GO" id="GO:0008237">
    <property type="term" value="F:metallopeptidase activity"/>
    <property type="evidence" value="ECO:0007669"/>
    <property type="project" value="UniProtKB-KW"/>
</dbReference>
<protein>
    <submittedName>
        <fullName evidence="15">M50 family metallopeptidase</fullName>
    </submittedName>
</protein>
<feature type="transmembrane region" description="Helical" evidence="13">
    <location>
        <begin position="12"/>
        <end position="39"/>
    </location>
</feature>
<dbReference type="GO" id="GO:0046872">
    <property type="term" value="F:metal ion binding"/>
    <property type="evidence" value="ECO:0007669"/>
    <property type="project" value="UniProtKB-KW"/>
</dbReference>
<dbReference type="InterPro" id="IPR000644">
    <property type="entry name" value="CBS_dom"/>
</dbReference>
<keyword evidence="10" id="KW-0482">Metalloprotease</keyword>
<evidence type="ECO:0000259" key="14">
    <source>
        <dbReference type="PROSITE" id="PS51371"/>
    </source>
</evidence>
<evidence type="ECO:0000256" key="6">
    <source>
        <dbReference type="ARBA" id="ARBA00022723"/>
    </source>
</evidence>
<dbReference type="InterPro" id="IPR008915">
    <property type="entry name" value="Peptidase_M50"/>
</dbReference>
<evidence type="ECO:0000313" key="15">
    <source>
        <dbReference type="EMBL" id="XBX73770.1"/>
    </source>
</evidence>
<evidence type="ECO:0000256" key="13">
    <source>
        <dbReference type="SAM" id="Phobius"/>
    </source>
</evidence>
<accession>A0AAU7VIK4</accession>
<evidence type="ECO:0000256" key="12">
    <source>
        <dbReference type="PROSITE-ProRule" id="PRU00703"/>
    </source>
</evidence>
<dbReference type="PROSITE" id="PS51371">
    <property type="entry name" value="CBS"/>
    <property type="match status" value="1"/>
</dbReference>
<keyword evidence="7" id="KW-0378">Hydrolase</keyword>
<keyword evidence="5 13" id="KW-0812">Transmembrane</keyword>
<evidence type="ECO:0000256" key="7">
    <source>
        <dbReference type="ARBA" id="ARBA00022801"/>
    </source>
</evidence>
<dbReference type="Pfam" id="PF02163">
    <property type="entry name" value="Peptidase_M50"/>
    <property type="match status" value="2"/>
</dbReference>
<dbReference type="PANTHER" id="PTHR39188">
    <property type="entry name" value="MEMBRANE-ASSOCIATED ZINC METALLOPROTEASE M50B"/>
    <property type="match status" value="1"/>
</dbReference>
<keyword evidence="9 13" id="KW-1133">Transmembrane helix</keyword>
<feature type="transmembrane region" description="Helical" evidence="13">
    <location>
        <begin position="151"/>
        <end position="171"/>
    </location>
</feature>
<feature type="transmembrane region" description="Helical" evidence="13">
    <location>
        <begin position="107"/>
        <end position="130"/>
    </location>
</feature>
<keyword evidence="8" id="KW-0862">Zinc</keyword>
<dbReference type="SUPFAM" id="SSF54631">
    <property type="entry name" value="CBS-domain pair"/>
    <property type="match status" value="1"/>
</dbReference>
<reference evidence="15" key="2">
    <citation type="submission" date="2024-06" db="EMBL/GenBank/DDBJ databases">
        <authorList>
            <person name="Petrova K.O."/>
            <person name="Toshchakov S.V."/>
            <person name="Boltjanskaja Y.V."/>
            <person name="Kevbrin V."/>
        </authorList>
    </citation>
    <scope>NUCLEOTIDE SEQUENCE</scope>
    <source>
        <strain evidence="15">Z-910T</strain>
    </source>
</reference>
<name>A0AAU7VIK4_9FIRM</name>
<keyword evidence="12" id="KW-0129">CBS domain</keyword>
<comment type="similarity">
    <text evidence="3">Belongs to the peptidase M50B family.</text>
</comment>
<keyword evidence="4" id="KW-0645">Protease</keyword>
<feature type="domain" description="CBS" evidence="14">
    <location>
        <begin position="219"/>
        <end position="277"/>
    </location>
</feature>
<evidence type="ECO:0000256" key="8">
    <source>
        <dbReference type="ARBA" id="ARBA00022833"/>
    </source>
</evidence>
<feature type="transmembrane region" description="Helical" evidence="13">
    <location>
        <begin position="81"/>
        <end position="101"/>
    </location>
</feature>
<keyword evidence="6" id="KW-0479">Metal-binding</keyword>
<evidence type="ECO:0000256" key="1">
    <source>
        <dbReference type="ARBA" id="ARBA00001947"/>
    </source>
</evidence>
<dbReference type="EMBL" id="CP158367">
    <property type="protein sequence ID" value="XBX73770.1"/>
    <property type="molecule type" value="Genomic_DNA"/>
</dbReference>
<evidence type="ECO:0000256" key="2">
    <source>
        <dbReference type="ARBA" id="ARBA00004141"/>
    </source>
</evidence>
<evidence type="ECO:0000256" key="5">
    <source>
        <dbReference type="ARBA" id="ARBA00022692"/>
    </source>
</evidence>
<dbReference type="RefSeq" id="WP_350342532.1">
    <property type="nucleotide sequence ID" value="NZ_CP158367.1"/>
</dbReference>
<dbReference type="AlphaFoldDB" id="A0AAU7VIK4"/>
<comment type="subcellular location">
    <subcellularLocation>
        <location evidence="2">Membrane</location>
        <topology evidence="2">Multi-pass membrane protein</topology>
    </subcellularLocation>
</comment>
<sequence>MKLFKVKIYLNPLFLVVIILFSVTQLLAEGLILFFVVMFHEFGHIVVAKILGYDIEKVEILPVGGVAVINQPLEFNSRDEWFIALAGPFNNLIMIFICFIFKSHLNYFTVILNANLILFLFNLLPAFPLDGGRVLRAYLSNKTSLSQANKFAVLMGFFCGILLLGISIYSFFYANEYSVYLLVLSSFIIIASRKEYTRATYSSFNLSFQKKACPKRGEVSSSKVIMAHYDSLVYKVAKELNSTNTSLVIVIDDNGQIVDLITEYLVIEAVNRGMGNLTIKKLVF</sequence>
<comment type="cofactor">
    <cofactor evidence="1">
        <name>Zn(2+)</name>
        <dbReference type="ChEBI" id="CHEBI:29105"/>
    </cofactor>
</comment>
<keyword evidence="11 13" id="KW-0472">Membrane</keyword>
<dbReference type="GO" id="GO:0006508">
    <property type="term" value="P:proteolysis"/>
    <property type="evidence" value="ECO:0007669"/>
    <property type="project" value="UniProtKB-KW"/>
</dbReference>